<evidence type="ECO:0008006" key="5">
    <source>
        <dbReference type="Google" id="ProtNLM"/>
    </source>
</evidence>
<keyword evidence="1" id="KW-0175">Coiled coil</keyword>
<name>A0A1G1WMK3_9BACT</name>
<dbReference type="EMBL" id="MHCZ01000045">
    <property type="protein sequence ID" value="OGY28946.1"/>
    <property type="molecule type" value="Genomic_DNA"/>
</dbReference>
<sequence length="199" mass="23429">MPAKLAIKKEKKLEDLKNELFRLQEKLSTFEDTAPRIQIKELYSWTAPSRTYRKKSKRWALNMLLTILIILVILLFLRQFILMAVVLSLGFLAYVIDAIPPEEVGHRLTNQGIISGDRSFLWEELYDFWFIRKNEFEILVIDTVVSYPRRLMLLIRPNQQEEIKNIMLGYLPFREKPHLSWIDQAGESLAAQFHHLVGS</sequence>
<dbReference type="Proteomes" id="UP000178068">
    <property type="component" value="Unassembled WGS sequence"/>
</dbReference>
<dbReference type="AlphaFoldDB" id="A0A1G1WMK3"/>
<organism evidence="3 4">
    <name type="scientific">Candidatus Woykebacteria bacterium RIFCSPHIGHO2_12_FULL_45_10</name>
    <dbReference type="NCBI Taxonomy" id="1802603"/>
    <lineage>
        <taxon>Bacteria</taxon>
        <taxon>Candidatus Woykeibacteriota</taxon>
    </lineage>
</organism>
<accession>A0A1G1WMK3</accession>
<evidence type="ECO:0000256" key="1">
    <source>
        <dbReference type="SAM" id="Coils"/>
    </source>
</evidence>
<feature type="coiled-coil region" evidence="1">
    <location>
        <begin position="6"/>
        <end position="33"/>
    </location>
</feature>
<keyword evidence="2" id="KW-0812">Transmembrane</keyword>
<evidence type="ECO:0000256" key="2">
    <source>
        <dbReference type="SAM" id="Phobius"/>
    </source>
</evidence>
<evidence type="ECO:0000313" key="4">
    <source>
        <dbReference type="Proteomes" id="UP000178068"/>
    </source>
</evidence>
<feature type="transmembrane region" description="Helical" evidence="2">
    <location>
        <begin position="59"/>
        <end position="76"/>
    </location>
</feature>
<gene>
    <name evidence="3" type="ORF">A3F35_02380</name>
</gene>
<proteinExistence type="predicted"/>
<protein>
    <recommendedName>
        <fullName evidence="5">DUF5673 domain-containing protein</fullName>
    </recommendedName>
</protein>
<keyword evidence="2" id="KW-1133">Transmembrane helix</keyword>
<evidence type="ECO:0000313" key="3">
    <source>
        <dbReference type="EMBL" id="OGY28946.1"/>
    </source>
</evidence>
<dbReference type="STRING" id="1802603.A3F35_02380"/>
<keyword evidence="2" id="KW-0472">Membrane</keyword>
<reference evidence="3 4" key="1">
    <citation type="journal article" date="2016" name="Nat. Commun.">
        <title>Thousands of microbial genomes shed light on interconnected biogeochemical processes in an aquifer system.</title>
        <authorList>
            <person name="Anantharaman K."/>
            <person name="Brown C.T."/>
            <person name="Hug L.A."/>
            <person name="Sharon I."/>
            <person name="Castelle C.J."/>
            <person name="Probst A.J."/>
            <person name="Thomas B.C."/>
            <person name="Singh A."/>
            <person name="Wilkins M.J."/>
            <person name="Karaoz U."/>
            <person name="Brodie E.L."/>
            <person name="Williams K.H."/>
            <person name="Hubbard S.S."/>
            <person name="Banfield J.F."/>
        </authorList>
    </citation>
    <scope>NUCLEOTIDE SEQUENCE [LARGE SCALE GENOMIC DNA]</scope>
</reference>
<comment type="caution">
    <text evidence="3">The sequence shown here is derived from an EMBL/GenBank/DDBJ whole genome shotgun (WGS) entry which is preliminary data.</text>
</comment>